<evidence type="ECO:0000313" key="1">
    <source>
        <dbReference type="EMBL" id="ETH32923.1"/>
    </source>
</evidence>
<reference evidence="1 2" key="1">
    <citation type="journal article" date="2013" name="Genome Announc.">
        <title>Genome Sequences of 28 Bordetella pertussis U.S. Outbreak Strains Dating from 2010 to 2012.</title>
        <authorList>
            <person name="Harvill E.T."/>
            <person name="Goodfield L.L."/>
            <person name="Ivanov Y."/>
            <person name="Meyer J.A."/>
            <person name="Newth C."/>
            <person name="Cassiday P."/>
            <person name="Tondella M.L."/>
            <person name="Liao P."/>
            <person name="Zimmerman J."/>
            <person name="Meert K."/>
            <person name="Wessel D."/>
            <person name="Berger J."/>
            <person name="Dean J.M."/>
            <person name="Holubkov R."/>
            <person name="Burr J."/>
            <person name="Liu T."/>
            <person name="Brinkac L."/>
            <person name="Kim M."/>
            <person name="Losada L."/>
        </authorList>
    </citation>
    <scope>NUCLEOTIDE SEQUENCE [LARGE SCALE GENOMIC DNA]</scope>
    <source>
        <strain evidence="1 2">CHLA-26</strain>
    </source>
</reference>
<protein>
    <submittedName>
        <fullName evidence="1">Uncharacterized protein</fullName>
    </submittedName>
</protein>
<evidence type="ECO:0000313" key="2">
    <source>
        <dbReference type="Proteomes" id="UP000018679"/>
    </source>
</evidence>
<organism evidence="1 2">
    <name type="scientific">Bordetella pertussis CHLA-26</name>
    <dbReference type="NCBI Taxonomy" id="1331284"/>
    <lineage>
        <taxon>Bacteria</taxon>
        <taxon>Pseudomonadati</taxon>
        <taxon>Pseudomonadota</taxon>
        <taxon>Betaproteobacteria</taxon>
        <taxon>Burkholderiales</taxon>
        <taxon>Alcaligenaceae</taxon>
        <taxon>Bordetella</taxon>
    </lineage>
</organism>
<gene>
    <name evidence="1" type="ORF">L566_1102</name>
</gene>
<dbReference type="Proteomes" id="UP000018679">
    <property type="component" value="Unassembled WGS sequence"/>
</dbReference>
<comment type="caution">
    <text evidence="1">The sequence shown here is derived from an EMBL/GenBank/DDBJ whole genome shotgun (WGS) entry which is preliminary data.</text>
</comment>
<accession>A0AAI9NGZ7</accession>
<proteinExistence type="predicted"/>
<name>A0AAI9NGZ7_BORPT</name>
<dbReference type="EMBL" id="AXSB02000004">
    <property type="protein sequence ID" value="ETH32923.1"/>
    <property type="molecule type" value="Genomic_DNA"/>
</dbReference>
<sequence>MARQCCRRPRVCCWYVLPWRGRYRPKGRSGWLRDDWATSEAA</sequence>
<dbReference type="AlphaFoldDB" id="A0AAI9NGZ7"/>